<evidence type="ECO:0000256" key="7">
    <source>
        <dbReference type="ARBA" id="ARBA00023125"/>
    </source>
</evidence>
<evidence type="ECO:0000256" key="10">
    <source>
        <dbReference type="HAMAP-Rule" id="MF_01808"/>
    </source>
</evidence>
<dbReference type="NCBIfam" id="NF001399">
    <property type="entry name" value="PRK00283.1"/>
    <property type="match status" value="1"/>
</dbReference>
<dbReference type="GO" id="GO:0051301">
    <property type="term" value="P:cell division"/>
    <property type="evidence" value="ECO:0007669"/>
    <property type="project" value="UniProtKB-KW"/>
</dbReference>
<keyword evidence="8 10" id="KW-0233">DNA recombination</keyword>
<feature type="active site" evidence="10">
    <location>
        <position position="249"/>
    </location>
</feature>
<dbReference type="NCBIfam" id="NF040815">
    <property type="entry name" value="recomb_XerA_Arch"/>
    <property type="match status" value="1"/>
</dbReference>
<comment type="similarity">
    <text evidence="2">Belongs to the 'phage' integrase family. XerD subfamily.</text>
</comment>
<dbReference type="GO" id="GO:0009037">
    <property type="term" value="F:tyrosine-based site-specific recombinase activity"/>
    <property type="evidence" value="ECO:0007669"/>
    <property type="project" value="UniProtKB-UniRule"/>
</dbReference>
<keyword evidence="4 10" id="KW-0132">Cell division</keyword>
<organism evidence="13 14">
    <name type="scientific">Candidatus Pelethenecus faecipullorum</name>
    <dbReference type="NCBI Taxonomy" id="2840900"/>
    <lineage>
        <taxon>Bacteria</taxon>
        <taxon>Bacillati</taxon>
        <taxon>Mycoplasmatota</taxon>
        <taxon>Mollicutes</taxon>
        <taxon>Candidatus Pelethenecus</taxon>
    </lineage>
</organism>
<evidence type="ECO:0000256" key="9">
    <source>
        <dbReference type="ARBA" id="ARBA00023306"/>
    </source>
</evidence>
<dbReference type="Proteomes" id="UP000886758">
    <property type="component" value="Unassembled WGS sequence"/>
</dbReference>
<proteinExistence type="inferred from homology"/>
<feature type="active site" evidence="10">
    <location>
        <position position="252"/>
    </location>
</feature>
<dbReference type="GO" id="GO:0003677">
    <property type="term" value="F:DNA binding"/>
    <property type="evidence" value="ECO:0007669"/>
    <property type="project" value="UniProtKB-UniRule"/>
</dbReference>
<dbReference type="InterPro" id="IPR023009">
    <property type="entry name" value="Tyrosine_recombinase_XerC/XerD"/>
</dbReference>
<comment type="function">
    <text evidence="10">Site-specific tyrosine recombinase, which acts by catalyzing the cutting and rejoining of the recombining DNA molecules. The XerC-XerD complex is essential to convert dimers of the bacterial chromosome into monomers to permit their segregation at cell division. It also contributes to the segregational stability of plasmids.</text>
</comment>
<accession>A0A9D1GQ35</accession>
<dbReference type="PROSITE" id="PS51900">
    <property type="entry name" value="CB"/>
    <property type="match status" value="1"/>
</dbReference>
<dbReference type="AlphaFoldDB" id="A0A9D1GQ35"/>
<keyword evidence="3 10" id="KW-0963">Cytoplasm</keyword>
<name>A0A9D1GQ35_9MOLU</name>
<feature type="active site" description="O-(3'-phospho-DNA)-tyrosine intermediate" evidence="10">
    <location>
        <position position="284"/>
    </location>
</feature>
<dbReference type="GO" id="GO:0005737">
    <property type="term" value="C:cytoplasm"/>
    <property type="evidence" value="ECO:0007669"/>
    <property type="project" value="UniProtKB-SubCell"/>
</dbReference>
<keyword evidence="7 10" id="KW-0238">DNA-binding</keyword>
<gene>
    <name evidence="13" type="primary">xerD</name>
    <name evidence="10" type="synonym">xerC</name>
    <name evidence="13" type="ORF">IAD46_02090</name>
</gene>
<dbReference type="PANTHER" id="PTHR30349:SF81">
    <property type="entry name" value="TYROSINE RECOMBINASE XERC"/>
    <property type="match status" value="1"/>
</dbReference>
<comment type="subunit">
    <text evidence="10">Forms a cyclic heterotetrameric complex composed of two molecules of XerC and two molecules of XerD.</text>
</comment>
<evidence type="ECO:0000259" key="12">
    <source>
        <dbReference type="PROSITE" id="PS51900"/>
    </source>
</evidence>
<dbReference type="PROSITE" id="PS51898">
    <property type="entry name" value="TYR_RECOMBINASE"/>
    <property type="match status" value="1"/>
</dbReference>
<dbReference type="SUPFAM" id="SSF47823">
    <property type="entry name" value="lambda integrase-like, N-terminal domain"/>
    <property type="match status" value="1"/>
</dbReference>
<dbReference type="InterPro" id="IPR044068">
    <property type="entry name" value="CB"/>
</dbReference>
<evidence type="ECO:0000256" key="6">
    <source>
        <dbReference type="ARBA" id="ARBA00022908"/>
    </source>
</evidence>
<evidence type="ECO:0000313" key="14">
    <source>
        <dbReference type="Proteomes" id="UP000886758"/>
    </source>
</evidence>
<sequence>MKKEEKEVVFYEFSDFRYFLLNDKRLSKNTVDAYLSDLEQYGKFLRQYQKISDITEVERVHIERYLASLKRAGFSKTSMARKIVAIKEFHLFLYQENITHNQPQQFIELPKITKHLPTVLSKEEINMMIDSIKTDTPLGLRDKAMLETLYASGLRISELIDLKTSDLHLREKYLTVIGKGNKERIVPIGEMAVVALRNYLENGRPSLQKKGGTTLFYNYQGNLISRQALYKIIVLLAKNNGISKEISPHTIRHSFATHLLEGGTDLRIVQELLGHEDISTTQIYTHIDKSHLKEMYQHTHPLALKNQQNKEKEEE</sequence>
<dbReference type="Pfam" id="PF02899">
    <property type="entry name" value="Phage_int_SAM_1"/>
    <property type="match status" value="1"/>
</dbReference>
<dbReference type="SUPFAM" id="SSF56349">
    <property type="entry name" value="DNA breaking-rejoining enzymes"/>
    <property type="match status" value="1"/>
</dbReference>
<evidence type="ECO:0000256" key="2">
    <source>
        <dbReference type="ARBA" id="ARBA00010450"/>
    </source>
</evidence>
<evidence type="ECO:0000256" key="8">
    <source>
        <dbReference type="ARBA" id="ARBA00023172"/>
    </source>
</evidence>
<dbReference type="HAMAP" id="MF_01808">
    <property type="entry name" value="Recomb_XerC_XerD"/>
    <property type="match status" value="1"/>
</dbReference>
<feature type="active site" evidence="10">
    <location>
        <position position="275"/>
    </location>
</feature>
<dbReference type="InterPro" id="IPR011932">
    <property type="entry name" value="Recomb_XerD"/>
</dbReference>
<dbReference type="NCBIfam" id="TIGR02225">
    <property type="entry name" value="recomb_XerD"/>
    <property type="match status" value="1"/>
</dbReference>
<feature type="active site" evidence="10">
    <location>
        <position position="179"/>
    </location>
</feature>
<dbReference type="Gene3D" id="1.10.443.10">
    <property type="entry name" value="Intergrase catalytic core"/>
    <property type="match status" value="1"/>
</dbReference>
<dbReference type="InterPro" id="IPR002104">
    <property type="entry name" value="Integrase_catalytic"/>
</dbReference>
<evidence type="ECO:0000256" key="5">
    <source>
        <dbReference type="ARBA" id="ARBA00022829"/>
    </source>
</evidence>
<evidence type="ECO:0000256" key="1">
    <source>
        <dbReference type="ARBA" id="ARBA00004496"/>
    </source>
</evidence>
<evidence type="ECO:0000256" key="4">
    <source>
        <dbReference type="ARBA" id="ARBA00022618"/>
    </source>
</evidence>
<reference evidence="13" key="1">
    <citation type="submission" date="2020-10" db="EMBL/GenBank/DDBJ databases">
        <authorList>
            <person name="Gilroy R."/>
        </authorList>
    </citation>
    <scope>NUCLEOTIDE SEQUENCE</scope>
    <source>
        <strain evidence="13">ChiW17-6978</strain>
    </source>
</reference>
<dbReference type="InterPro" id="IPR013762">
    <property type="entry name" value="Integrase-like_cat_sf"/>
</dbReference>
<feature type="active site" evidence="10">
    <location>
        <position position="155"/>
    </location>
</feature>
<comment type="similarity">
    <text evidence="10">Belongs to the 'phage' integrase family. XerC subfamily.</text>
</comment>
<reference evidence="13" key="2">
    <citation type="journal article" date="2021" name="PeerJ">
        <title>Extensive microbial diversity within the chicken gut microbiome revealed by metagenomics and culture.</title>
        <authorList>
            <person name="Gilroy R."/>
            <person name="Ravi A."/>
            <person name="Getino M."/>
            <person name="Pursley I."/>
            <person name="Horton D.L."/>
            <person name="Alikhan N.F."/>
            <person name="Baker D."/>
            <person name="Gharbi K."/>
            <person name="Hall N."/>
            <person name="Watson M."/>
            <person name="Adriaenssens E.M."/>
            <person name="Foster-Nyarko E."/>
            <person name="Jarju S."/>
            <person name="Secka A."/>
            <person name="Antonio M."/>
            <person name="Oren A."/>
            <person name="Chaudhuri R.R."/>
            <person name="La Ragione R."/>
            <person name="Hildebrand F."/>
            <person name="Pallen M.J."/>
        </authorList>
    </citation>
    <scope>NUCLEOTIDE SEQUENCE</scope>
    <source>
        <strain evidence="13">ChiW17-6978</strain>
    </source>
</reference>
<comment type="caution">
    <text evidence="13">The sequence shown here is derived from an EMBL/GenBank/DDBJ whole genome shotgun (WGS) entry which is preliminary data.</text>
</comment>
<feature type="domain" description="Core-binding (CB)" evidence="12">
    <location>
        <begin position="11"/>
        <end position="94"/>
    </location>
</feature>
<comment type="subcellular location">
    <subcellularLocation>
        <location evidence="1 10">Cytoplasm</location>
    </subcellularLocation>
</comment>
<dbReference type="InterPro" id="IPR050090">
    <property type="entry name" value="Tyrosine_recombinase_XerCD"/>
</dbReference>
<evidence type="ECO:0000313" key="13">
    <source>
        <dbReference type="EMBL" id="HIT49795.1"/>
    </source>
</evidence>
<dbReference type="CDD" id="cd00798">
    <property type="entry name" value="INT_XerDC_C"/>
    <property type="match status" value="1"/>
</dbReference>
<keyword evidence="5 10" id="KW-0159">Chromosome partition</keyword>
<dbReference type="PANTHER" id="PTHR30349">
    <property type="entry name" value="PHAGE INTEGRASE-RELATED"/>
    <property type="match status" value="1"/>
</dbReference>
<dbReference type="GO" id="GO:0007059">
    <property type="term" value="P:chromosome segregation"/>
    <property type="evidence" value="ECO:0007669"/>
    <property type="project" value="UniProtKB-UniRule"/>
</dbReference>
<dbReference type="EMBL" id="DVLF01000067">
    <property type="protein sequence ID" value="HIT49795.1"/>
    <property type="molecule type" value="Genomic_DNA"/>
</dbReference>
<dbReference type="Pfam" id="PF00589">
    <property type="entry name" value="Phage_integrase"/>
    <property type="match status" value="1"/>
</dbReference>
<evidence type="ECO:0000259" key="11">
    <source>
        <dbReference type="PROSITE" id="PS51898"/>
    </source>
</evidence>
<evidence type="ECO:0000256" key="3">
    <source>
        <dbReference type="ARBA" id="ARBA00022490"/>
    </source>
</evidence>
<keyword evidence="9 10" id="KW-0131">Cell cycle</keyword>
<dbReference type="InterPro" id="IPR011010">
    <property type="entry name" value="DNA_brk_join_enz"/>
</dbReference>
<feature type="domain" description="Tyr recombinase" evidence="11">
    <location>
        <begin position="115"/>
        <end position="297"/>
    </location>
</feature>
<keyword evidence="6 10" id="KW-0229">DNA integration</keyword>
<protein>
    <recommendedName>
        <fullName evidence="10">Tyrosine recombinase XerC</fullName>
    </recommendedName>
</protein>
<dbReference type="InterPro" id="IPR010998">
    <property type="entry name" value="Integrase_recombinase_N"/>
</dbReference>
<dbReference type="GO" id="GO:0006313">
    <property type="term" value="P:DNA transposition"/>
    <property type="evidence" value="ECO:0007669"/>
    <property type="project" value="UniProtKB-UniRule"/>
</dbReference>
<dbReference type="InterPro" id="IPR004107">
    <property type="entry name" value="Integrase_SAM-like_N"/>
</dbReference>
<dbReference type="Gene3D" id="1.10.150.130">
    <property type="match status" value="1"/>
</dbReference>